<protein>
    <submittedName>
        <fullName evidence="4">GNAT family N-acetyltransferase</fullName>
    </submittedName>
</protein>
<accession>A0A831VQQ8</accession>
<evidence type="ECO:0000313" key="4">
    <source>
        <dbReference type="EMBL" id="HEA20012.1"/>
    </source>
</evidence>
<dbReference type="AlphaFoldDB" id="A0A831VQQ8"/>
<name>A0A831VQQ8_9FLAO</name>
<dbReference type="Gene3D" id="3.40.630.30">
    <property type="match status" value="1"/>
</dbReference>
<reference evidence="4" key="1">
    <citation type="journal article" date="2020" name="mSystems">
        <title>Genome- and Community-Level Interaction Insights into Carbon Utilization and Element Cycling Functions of Hydrothermarchaeota in Hydrothermal Sediment.</title>
        <authorList>
            <person name="Zhou Z."/>
            <person name="Liu Y."/>
            <person name="Xu W."/>
            <person name="Pan J."/>
            <person name="Luo Z.H."/>
            <person name="Li M."/>
        </authorList>
    </citation>
    <scope>NUCLEOTIDE SEQUENCE [LARGE SCALE GENOMIC DNA]</scope>
    <source>
        <strain evidence="4">HyVt-345</strain>
    </source>
</reference>
<proteinExistence type="predicted"/>
<dbReference type="CDD" id="cd04301">
    <property type="entry name" value="NAT_SF"/>
    <property type="match status" value="1"/>
</dbReference>
<feature type="domain" description="N-acetyltransferase" evidence="3">
    <location>
        <begin position="1"/>
        <end position="167"/>
    </location>
</feature>
<gene>
    <name evidence="4" type="ORF">ENH87_03750</name>
</gene>
<dbReference type="InterPro" id="IPR050832">
    <property type="entry name" value="Bact_Acetyltransf"/>
</dbReference>
<dbReference type="Pfam" id="PF00583">
    <property type="entry name" value="Acetyltransf_1"/>
    <property type="match status" value="1"/>
</dbReference>
<evidence type="ECO:0000259" key="3">
    <source>
        <dbReference type="PROSITE" id="PS51186"/>
    </source>
</evidence>
<evidence type="ECO:0000256" key="2">
    <source>
        <dbReference type="ARBA" id="ARBA00023315"/>
    </source>
</evidence>
<keyword evidence="2" id="KW-0012">Acyltransferase</keyword>
<dbReference type="PANTHER" id="PTHR43877">
    <property type="entry name" value="AMINOALKYLPHOSPHONATE N-ACETYLTRANSFERASE-RELATED-RELATED"/>
    <property type="match status" value="1"/>
</dbReference>
<dbReference type="InterPro" id="IPR000182">
    <property type="entry name" value="GNAT_dom"/>
</dbReference>
<dbReference type="GO" id="GO:0016747">
    <property type="term" value="F:acyltransferase activity, transferring groups other than amino-acyl groups"/>
    <property type="evidence" value="ECO:0007669"/>
    <property type="project" value="InterPro"/>
</dbReference>
<comment type="caution">
    <text evidence="4">The sequence shown here is derived from an EMBL/GenBank/DDBJ whole genome shotgun (WGS) entry which is preliminary data.</text>
</comment>
<sequence>MIRRAKITEIPDILSITKACAESMIEKGIFQWNEHYPSREAFEKDIQRDELYVLENGNAIMGTIVISTYMDEEYSQIDWLTADSKNTYIHRLSVHPDFQGRGFAKQMMDFAEAHAQQMGCASVRLDTFSQNKRNQKFYESRGYQRLGDIFFPKQSEYPFHCYELVLQ</sequence>
<dbReference type="EMBL" id="DRGL01000019">
    <property type="protein sequence ID" value="HEA20012.1"/>
    <property type="molecule type" value="Genomic_DNA"/>
</dbReference>
<keyword evidence="1" id="KW-0808">Transferase</keyword>
<organism evidence="4">
    <name type="scientific">Pricia antarctica</name>
    <dbReference type="NCBI Taxonomy" id="641691"/>
    <lineage>
        <taxon>Bacteria</taxon>
        <taxon>Pseudomonadati</taxon>
        <taxon>Bacteroidota</taxon>
        <taxon>Flavobacteriia</taxon>
        <taxon>Flavobacteriales</taxon>
        <taxon>Flavobacteriaceae</taxon>
        <taxon>Pricia</taxon>
    </lineage>
</organism>
<dbReference type="Proteomes" id="UP000886191">
    <property type="component" value="Unassembled WGS sequence"/>
</dbReference>
<evidence type="ECO:0000256" key="1">
    <source>
        <dbReference type="ARBA" id="ARBA00022679"/>
    </source>
</evidence>
<dbReference type="InterPro" id="IPR016181">
    <property type="entry name" value="Acyl_CoA_acyltransferase"/>
</dbReference>
<dbReference type="PROSITE" id="PS51186">
    <property type="entry name" value="GNAT"/>
    <property type="match status" value="1"/>
</dbReference>
<dbReference type="SUPFAM" id="SSF55729">
    <property type="entry name" value="Acyl-CoA N-acyltransferases (Nat)"/>
    <property type="match status" value="1"/>
</dbReference>